<evidence type="ECO:0008006" key="4">
    <source>
        <dbReference type="Google" id="ProtNLM"/>
    </source>
</evidence>
<feature type="transmembrane region" description="Helical" evidence="1">
    <location>
        <begin position="53"/>
        <end position="73"/>
    </location>
</feature>
<feature type="transmembrane region" description="Helical" evidence="1">
    <location>
        <begin position="7"/>
        <end position="23"/>
    </location>
</feature>
<organism evidence="2 3">
    <name type="scientific">Niveispirillum lacus</name>
    <dbReference type="NCBI Taxonomy" id="1981099"/>
    <lineage>
        <taxon>Bacteria</taxon>
        <taxon>Pseudomonadati</taxon>
        <taxon>Pseudomonadota</taxon>
        <taxon>Alphaproteobacteria</taxon>
        <taxon>Rhodospirillales</taxon>
        <taxon>Azospirillaceae</taxon>
        <taxon>Niveispirillum</taxon>
    </lineage>
</organism>
<keyword evidence="1" id="KW-1133">Transmembrane helix</keyword>
<dbReference type="OrthoDB" id="7679021at2"/>
<accession>A0A255YWA9</accession>
<dbReference type="EMBL" id="NOXU01000031">
    <property type="protein sequence ID" value="OYQ32974.1"/>
    <property type="molecule type" value="Genomic_DNA"/>
</dbReference>
<keyword evidence="1" id="KW-0812">Transmembrane</keyword>
<dbReference type="AlphaFoldDB" id="A0A255YWA9"/>
<reference evidence="2 3" key="1">
    <citation type="submission" date="2017-07" db="EMBL/GenBank/DDBJ databases">
        <title>Niveispirillum cyanobacteriorum sp. nov., isolated from cyanobacterial aggregates in a eutrophic lake.</title>
        <authorList>
            <person name="Cai H."/>
        </authorList>
    </citation>
    <scope>NUCLEOTIDE SEQUENCE [LARGE SCALE GENOMIC DNA]</scope>
    <source>
        <strain evidence="3">TH1-14</strain>
    </source>
</reference>
<comment type="caution">
    <text evidence="2">The sequence shown here is derived from an EMBL/GenBank/DDBJ whole genome shotgun (WGS) entry which is preliminary data.</text>
</comment>
<evidence type="ECO:0000313" key="2">
    <source>
        <dbReference type="EMBL" id="OYQ32974.1"/>
    </source>
</evidence>
<protein>
    <recommendedName>
        <fullName evidence="4">Integrase</fullName>
    </recommendedName>
</protein>
<dbReference type="Proteomes" id="UP000216998">
    <property type="component" value="Unassembled WGS sequence"/>
</dbReference>
<proteinExistence type="predicted"/>
<sequence>MRFLIRILIWSLAVGLVLAWLGWTPGDLLRHALAVLGQVPDALADLFGWAWPYMRQGAIIVVPVALILLLLRVMRAPRSRNRPD</sequence>
<evidence type="ECO:0000313" key="3">
    <source>
        <dbReference type="Proteomes" id="UP000216998"/>
    </source>
</evidence>
<gene>
    <name evidence="2" type="ORF">CHU95_19340</name>
</gene>
<keyword evidence="1" id="KW-0472">Membrane</keyword>
<evidence type="ECO:0000256" key="1">
    <source>
        <dbReference type="SAM" id="Phobius"/>
    </source>
</evidence>
<dbReference type="RefSeq" id="WP_094458010.1">
    <property type="nucleotide sequence ID" value="NZ_NOXU01000031.1"/>
</dbReference>
<name>A0A255YWA9_9PROT</name>
<keyword evidence="3" id="KW-1185">Reference proteome</keyword>